<accession>A0A1F5G2B3</accession>
<sequence length="129" mass="14730">MTEVGKETQTETLRPRESPIVDEILEEYILQINHGQRQTQPLQSSWENPTTLDELQHLAKIGASYTIAVTIARYEISDETARSLLAEALDNKAYYLSKRPVLRAVFDPHIRGGETLPNVFAEKMFKMLL</sequence>
<evidence type="ECO:0000313" key="2">
    <source>
        <dbReference type="Proteomes" id="UP000176628"/>
    </source>
</evidence>
<reference evidence="1 2" key="1">
    <citation type="journal article" date="2016" name="Nat. Commun.">
        <title>Thousands of microbial genomes shed light on interconnected biogeochemical processes in an aquifer system.</title>
        <authorList>
            <person name="Anantharaman K."/>
            <person name="Brown C.T."/>
            <person name="Hug L.A."/>
            <person name="Sharon I."/>
            <person name="Castelle C.J."/>
            <person name="Probst A.J."/>
            <person name="Thomas B.C."/>
            <person name="Singh A."/>
            <person name="Wilkins M.J."/>
            <person name="Karaoz U."/>
            <person name="Brodie E.L."/>
            <person name="Williams K.H."/>
            <person name="Hubbard S.S."/>
            <person name="Banfield J.F."/>
        </authorList>
    </citation>
    <scope>NUCLEOTIDE SEQUENCE [LARGE SCALE GENOMIC DNA]</scope>
</reference>
<dbReference type="Proteomes" id="UP000176628">
    <property type="component" value="Unassembled WGS sequence"/>
</dbReference>
<name>A0A1F5G2B3_9BACT</name>
<evidence type="ECO:0000313" key="1">
    <source>
        <dbReference type="EMBL" id="OGD86021.1"/>
    </source>
</evidence>
<protein>
    <submittedName>
        <fullName evidence="1">Uncharacterized protein</fullName>
    </submittedName>
</protein>
<proteinExistence type="predicted"/>
<comment type="caution">
    <text evidence="1">The sequence shown here is derived from an EMBL/GenBank/DDBJ whole genome shotgun (WGS) entry which is preliminary data.</text>
</comment>
<dbReference type="EMBL" id="MFAV01000037">
    <property type="protein sequence ID" value="OGD86021.1"/>
    <property type="molecule type" value="Genomic_DNA"/>
</dbReference>
<gene>
    <name evidence="1" type="ORF">A2Z23_01250</name>
</gene>
<dbReference type="AlphaFoldDB" id="A0A1F5G2B3"/>
<organism evidence="1 2">
    <name type="scientific">Candidatus Curtissbacteria bacterium RBG_16_39_7</name>
    <dbReference type="NCBI Taxonomy" id="1797707"/>
    <lineage>
        <taxon>Bacteria</taxon>
        <taxon>Candidatus Curtissiibacteriota</taxon>
    </lineage>
</organism>